<keyword evidence="2" id="KW-1185">Reference proteome</keyword>
<organism evidence="1 2">
    <name type="scientific">Populus alba x Populus x berolinensis</name>
    <dbReference type="NCBI Taxonomy" id="444605"/>
    <lineage>
        <taxon>Eukaryota</taxon>
        <taxon>Viridiplantae</taxon>
        <taxon>Streptophyta</taxon>
        <taxon>Embryophyta</taxon>
        <taxon>Tracheophyta</taxon>
        <taxon>Spermatophyta</taxon>
        <taxon>Magnoliopsida</taxon>
        <taxon>eudicotyledons</taxon>
        <taxon>Gunneridae</taxon>
        <taxon>Pentapetalae</taxon>
        <taxon>rosids</taxon>
        <taxon>fabids</taxon>
        <taxon>Malpighiales</taxon>
        <taxon>Salicaceae</taxon>
        <taxon>Saliceae</taxon>
        <taxon>Populus</taxon>
    </lineage>
</organism>
<proteinExistence type="predicted"/>
<reference evidence="1" key="1">
    <citation type="journal article" date="2023" name="Mol. Ecol. Resour.">
        <title>Chromosome-level genome assembly of a triploid poplar Populus alba 'Berolinensis'.</title>
        <authorList>
            <person name="Chen S."/>
            <person name="Yu Y."/>
            <person name="Wang X."/>
            <person name="Wang S."/>
            <person name="Zhang T."/>
            <person name="Zhou Y."/>
            <person name="He R."/>
            <person name="Meng N."/>
            <person name="Wang Y."/>
            <person name="Liu W."/>
            <person name="Liu Z."/>
            <person name="Liu J."/>
            <person name="Guo Q."/>
            <person name="Huang H."/>
            <person name="Sederoff R.R."/>
            <person name="Wang G."/>
            <person name="Qu G."/>
            <person name="Chen S."/>
        </authorList>
    </citation>
    <scope>NUCLEOTIDE SEQUENCE</scope>
    <source>
        <strain evidence="1">SC-2020</strain>
    </source>
</reference>
<evidence type="ECO:0000313" key="2">
    <source>
        <dbReference type="Proteomes" id="UP001164929"/>
    </source>
</evidence>
<evidence type="ECO:0000313" key="1">
    <source>
        <dbReference type="EMBL" id="KAJ6995480.1"/>
    </source>
</evidence>
<dbReference type="AlphaFoldDB" id="A0AAD6QSN1"/>
<gene>
    <name evidence="1" type="ORF">NC653_018066</name>
</gene>
<sequence>MYGVLDKIGFLIIQSDGFELDKKVVVIADTSRKQDHDPAATSLFDSMITFCLPVRRNHQEIATHYPICQAPSKMRGKS</sequence>
<dbReference type="Proteomes" id="UP001164929">
    <property type="component" value="Chromosome 6"/>
</dbReference>
<name>A0AAD6QSN1_9ROSI</name>
<comment type="caution">
    <text evidence="1">The sequence shown here is derived from an EMBL/GenBank/DDBJ whole genome shotgun (WGS) entry which is preliminary data.</text>
</comment>
<accession>A0AAD6QSN1</accession>
<dbReference type="EMBL" id="JAQIZT010000006">
    <property type="protein sequence ID" value="KAJ6995480.1"/>
    <property type="molecule type" value="Genomic_DNA"/>
</dbReference>
<protein>
    <submittedName>
        <fullName evidence="1">Uncharacterized protein</fullName>
    </submittedName>
</protein>